<protein>
    <submittedName>
        <fullName evidence="2">HET-domain-containing protein</fullName>
    </submittedName>
</protein>
<name>A0A017S2V1_ASPRC</name>
<dbReference type="InterPro" id="IPR010730">
    <property type="entry name" value="HET"/>
</dbReference>
<organism evidence="2 3">
    <name type="scientific">Aspergillus ruber (strain CBS 135680)</name>
    <dbReference type="NCBI Taxonomy" id="1388766"/>
    <lineage>
        <taxon>Eukaryota</taxon>
        <taxon>Fungi</taxon>
        <taxon>Dikarya</taxon>
        <taxon>Ascomycota</taxon>
        <taxon>Pezizomycotina</taxon>
        <taxon>Eurotiomycetes</taxon>
        <taxon>Eurotiomycetidae</taxon>
        <taxon>Eurotiales</taxon>
        <taxon>Aspergillaceae</taxon>
        <taxon>Aspergillus</taxon>
        <taxon>Aspergillus subgen. Aspergillus</taxon>
    </lineage>
</organism>
<gene>
    <name evidence="2" type="ORF">EURHEDRAFT_533962</name>
</gene>
<dbReference type="Pfam" id="PF06985">
    <property type="entry name" value="HET"/>
    <property type="match status" value="1"/>
</dbReference>
<accession>A0A017S2V1</accession>
<dbReference type="Proteomes" id="UP000019804">
    <property type="component" value="Unassembled WGS sequence"/>
</dbReference>
<keyword evidence="3" id="KW-1185">Reference proteome</keyword>
<dbReference type="EMBL" id="KK088450">
    <property type="protein sequence ID" value="EYE90964.1"/>
    <property type="molecule type" value="Genomic_DNA"/>
</dbReference>
<evidence type="ECO:0000313" key="2">
    <source>
        <dbReference type="EMBL" id="EYE90964.1"/>
    </source>
</evidence>
<dbReference type="AlphaFoldDB" id="A0A017S2V1"/>
<sequence>MAMSMEKAFHDSVADCSVCLDLNREYLRRQWRSVGGLFAADAPYSLTLKLLDENLSSTGCEGCALLSQAAGRIKEEYGLGFRNAVVESLEDEQRQGLSLTLTMLHPVHTQPGDWEKVQENPDLKVAIHTGPSKQSPNRGWEYRISSPVYELFLPLAGSETTHAQSHPSWNSILRRPPRCGDTGSEAALQFTRSELEHCRNNHSECNLDESGWGLPARVLDLGEAQNQLTSDIKLYVTRNEPEKYVCLSHCWGSNRGLRPLETTVGTLHEFEQGISYELLPKTFQDAVVFTRKLGYRFLWIDSLCIVQDDSEDWLREVGCMASIYENAILTLAAASSPDSKGGLFRKSNPGMLLGHGKQGTIQPALRQFSNPAFFEYGRRQSVREKPGSDDTSPLLKRAWIYQERMLSSRVLFFTPLELVFECRLSNTTESGYQWVDSRPKHAFTSVYNPDCPKDLLLMLWRKLVIGFTPLQLTFNKDKLSAIAGIATRFFKRLDGGQSMSYFAGSWKETFIEDMLWEPSSRIGSNPPRVNECIPTWSWARSDRPKTYRKGGKNLTALCRLEEAVCVPLAFSNDIFTGVSSGYAVLSGYLLPAKMTRMGIVIDKNPRVHHIPERDYDWSTEGPGKISNGDELFILPLMASQETEHDVQTHALVLRRCSSIDNAFERIGVFGFPISVHHLQSHHYIFEGAYLCLEVYRKLVSYGKSLLGQDGLYSTPGEKESANPRWLAPEAENLQSDFFMQARYHYLCLYGPKSEVNVKDFLGQMHFDVLEAAMSAERDRVEEWRHRNERGEEQAYKRTLIKIV</sequence>
<dbReference type="GeneID" id="63702391"/>
<feature type="domain" description="Heterokaryon incompatibility" evidence="1">
    <location>
        <begin position="244"/>
        <end position="403"/>
    </location>
</feature>
<evidence type="ECO:0000313" key="3">
    <source>
        <dbReference type="Proteomes" id="UP000019804"/>
    </source>
</evidence>
<dbReference type="OrthoDB" id="5362512at2759"/>
<dbReference type="HOGENOM" id="CLU_002639_2_8_1"/>
<dbReference type="STRING" id="1388766.A0A017S2V1"/>
<dbReference type="RefSeq" id="XP_040634654.1">
    <property type="nucleotide sequence ID" value="XM_040787267.1"/>
</dbReference>
<dbReference type="PANTHER" id="PTHR33112:SF9">
    <property type="entry name" value="HETEROKARYON INCOMPATIBILITY DOMAIN-CONTAINING PROTEIN"/>
    <property type="match status" value="1"/>
</dbReference>
<evidence type="ECO:0000259" key="1">
    <source>
        <dbReference type="Pfam" id="PF06985"/>
    </source>
</evidence>
<dbReference type="PANTHER" id="PTHR33112">
    <property type="entry name" value="DOMAIN PROTEIN, PUTATIVE-RELATED"/>
    <property type="match status" value="1"/>
</dbReference>
<proteinExistence type="predicted"/>
<reference evidence="3" key="1">
    <citation type="journal article" date="2014" name="Nat. Commun.">
        <title>Genomic adaptations of the halophilic Dead Sea filamentous fungus Eurotium rubrum.</title>
        <authorList>
            <person name="Kis-Papo T."/>
            <person name="Weig A.R."/>
            <person name="Riley R."/>
            <person name="Persoh D."/>
            <person name="Salamov A."/>
            <person name="Sun H."/>
            <person name="Lipzen A."/>
            <person name="Wasser S.P."/>
            <person name="Rambold G."/>
            <person name="Grigoriev I.V."/>
            <person name="Nevo E."/>
        </authorList>
    </citation>
    <scope>NUCLEOTIDE SEQUENCE [LARGE SCALE GENOMIC DNA]</scope>
    <source>
        <strain evidence="3">CBS 135680</strain>
    </source>
</reference>